<organism evidence="4 5">
    <name type="scientific">Paenarthrobacter aurescens (strain TC1)</name>
    <dbReference type="NCBI Taxonomy" id="290340"/>
    <lineage>
        <taxon>Bacteria</taxon>
        <taxon>Bacillati</taxon>
        <taxon>Actinomycetota</taxon>
        <taxon>Actinomycetes</taxon>
        <taxon>Micrococcales</taxon>
        <taxon>Micrococcaceae</taxon>
        <taxon>Paenarthrobacter</taxon>
    </lineage>
</organism>
<feature type="region of interest" description="Disordered" evidence="1">
    <location>
        <begin position="365"/>
        <end position="386"/>
    </location>
</feature>
<evidence type="ECO:0000259" key="2">
    <source>
        <dbReference type="Pfam" id="PF02625"/>
    </source>
</evidence>
<dbReference type="OrthoDB" id="9815497at2"/>
<dbReference type="InterPro" id="IPR052698">
    <property type="entry name" value="MoCofactor_Util/Proc"/>
</dbReference>
<dbReference type="PANTHER" id="PTHR30388">
    <property type="entry name" value="ALDEHYDE OXIDOREDUCTASE MOLYBDENUM COFACTOR ASSEMBLY PROTEIN"/>
    <property type="match status" value="1"/>
</dbReference>
<dbReference type="AlphaFoldDB" id="A1R607"/>
<dbReference type="Proteomes" id="UP000000637">
    <property type="component" value="Chromosome"/>
</dbReference>
<dbReference type="Gene3D" id="3.40.50.720">
    <property type="entry name" value="NAD(P)-binding Rossmann-like Domain"/>
    <property type="match status" value="1"/>
</dbReference>
<dbReference type="KEGG" id="aau:AAur_1924"/>
<dbReference type="RefSeq" id="WP_011774613.1">
    <property type="nucleotide sequence ID" value="NC_008711.1"/>
</dbReference>
<evidence type="ECO:0000256" key="1">
    <source>
        <dbReference type="SAM" id="MobiDB-lite"/>
    </source>
</evidence>
<protein>
    <submittedName>
        <fullName evidence="4">Xanthine dehydrogenase accessory factor</fullName>
    </submittedName>
</protein>
<dbReference type="InterPro" id="IPR027051">
    <property type="entry name" value="XdhC_Rossmann_dom"/>
</dbReference>
<dbReference type="InterPro" id="IPR003777">
    <property type="entry name" value="XdhC_CoxI"/>
</dbReference>
<accession>A1R607</accession>
<keyword evidence="5" id="KW-1185">Reference proteome</keyword>
<dbReference type="Pfam" id="PF13478">
    <property type="entry name" value="XdhC_C"/>
    <property type="match status" value="1"/>
</dbReference>
<dbReference type="PANTHER" id="PTHR30388:SF4">
    <property type="entry name" value="MOLYBDENUM COFACTOR INSERTION CHAPERONE PAOD"/>
    <property type="match status" value="1"/>
</dbReference>
<evidence type="ECO:0000313" key="4">
    <source>
        <dbReference type="EMBL" id="ABM07552.1"/>
    </source>
</evidence>
<feature type="domain" description="XdhC- CoxI" evidence="2">
    <location>
        <begin position="18"/>
        <end position="80"/>
    </location>
</feature>
<dbReference type="STRING" id="290340.AAur_1924"/>
<dbReference type="eggNOG" id="COG1975">
    <property type="taxonomic scope" value="Bacteria"/>
</dbReference>
<sequence length="386" mass="40166">MEMREVMETLEKSLPGDQHVALATVVRTEGSAPRAVGTSMLVTEDGSPVGSVSGGCIEASVIEAAAGVLASGVPELHRFGISDDDGFGIGLTCGGSVEIFIQKYAPASCPQFASLQRALNENLPCAMVTIFDGGPELVGRSELVLQTADIEELFEGSVLAPDAVRAAGVAVREAIASGSTTSVTLLADAGTVKPLSLLIDVHRPARRLLIFGAIDFSASLAQLGAFLGFHITVCDARAVFATAERIPSAHEIVIDQPAGYLQKEIALGRLAPDAAICVLTHDAKFDVPVLDVALRHGFAYIGAMGSRRTACDRRERLIGLGHTDRSVAPLRSPIGLGLSASTPAETAVSIMAEIIAAKNQSSGLPLAHTSEPIHRGALEHKGSKPN</sequence>
<dbReference type="HOGENOM" id="CLU_041115_1_0_11"/>
<feature type="compositionally biased region" description="Basic and acidic residues" evidence="1">
    <location>
        <begin position="371"/>
        <end position="386"/>
    </location>
</feature>
<dbReference type="EMBL" id="CP000474">
    <property type="protein sequence ID" value="ABM07552.1"/>
    <property type="molecule type" value="Genomic_DNA"/>
</dbReference>
<name>A1R607_PAEAT</name>
<reference evidence="4 5" key="1">
    <citation type="journal article" date="2006" name="PLoS Genet.">
        <title>Secrets of soil survival revealed by the genome sequence of Arthrobacter aurescens TC1.</title>
        <authorList>
            <person name="Mongodin E.F."/>
            <person name="Shapir N."/>
            <person name="Daugherty S.C."/>
            <person name="DeBoy R.T."/>
            <person name="Emerson J.B."/>
            <person name="Shvartzbeyn A."/>
            <person name="Radune D."/>
            <person name="Vamathevan J."/>
            <person name="Riggs F."/>
            <person name="Grinberg V."/>
            <person name="Khouri H."/>
            <person name="Wackett L.P."/>
            <person name="Nelson K.E."/>
            <person name="Sadowsky M.J."/>
        </authorList>
    </citation>
    <scope>NUCLEOTIDE SEQUENCE [LARGE SCALE GENOMIC DNA]</scope>
    <source>
        <strain evidence="4 5">TC1</strain>
    </source>
</reference>
<feature type="domain" description="XdhC Rossmann" evidence="3">
    <location>
        <begin position="208"/>
        <end position="354"/>
    </location>
</feature>
<evidence type="ECO:0000259" key="3">
    <source>
        <dbReference type="Pfam" id="PF13478"/>
    </source>
</evidence>
<gene>
    <name evidence="4" type="ordered locus">AAur_1924</name>
</gene>
<dbReference type="Pfam" id="PF02625">
    <property type="entry name" value="XdhC_CoxI"/>
    <property type="match status" value="1"/>
</dbReference>
<evidence type="ECO:0000313" key="5">
    <source>
        <dbReference type="Proteomes" id="UP000000637"/>
    </source>
</evidence>
<proteinExistence type="predicted"/>